<dbReference type="AlphaFoldDB" id="A0A167KJY3"/>
<comment type="similarity">
    <text evidence="2">Belongs to the serine/threonine dehydratase family.</text>
</comment>
<evidence type="ECO:0000256" key="11">
    <source>
        <dbReference type="ARBA" id="ARBA00076108"/>
    </source>
</evidence>
<evidence type="ECO:0000256" key="4">
    <source>
        <dbReference type="ARBA" id="ARBA00023239"/>
    </source>
</evidence>
<evidence type="ECO:0000256" key="7">
    <source>
        <dbReference type="ARBA" id="ARBA00051769"/>
    </source>
</evidence>
<dbReference type="GO" id="GO:0003941">
    <property type="term" value="F:L-serine ammonia-lyase activity"/>
    <property type="evidence" value="ECO:0007669"/>
    <property type="project" value="TreeGrafter"/>
</dbReference>
<evidence type="ECO:0000256" key="3">
    <source>
        <dbReference type="ARBA" id="ARBA00022898"/>
    </source>
</evidence>
<comment type="function">
    <text evidence="8">Catalyzes the synthesis of D-serine from L-serine. D-serine is a key coagonist with glutamate at NMDA receptors. Has dehydratase activity towards both L-serine and D-serine.</text>
</comment>
<evidence type="ECO:0000256" key="10">
    <source>
        <dbReference type="ARBA" id="ARBA00070760"/>
    </source>
</evidence>
<dbReference type="GO" id="GO:0070179">
    <property type="term" value="P:D-serine biosynthetic process"/>
    <property type="evidence" value="ECO:0007669"/>
    <property type="project" value="TreeGrafter"/>
</dbReference>
<dbReference type="Proteomes" id="UP000076738">
    <property type="component" value="Unassembled WGS sequence"/>
</dbReference>
<dbReference type="STRING" id="1330018.A0A167KJY3"/>
<evidence type="ECO:0000256" key="9">
    <source>
        <dbReference type="ARBA" id="ARBA00066592"/>
    </source>
</evidence>
<dbReference type="Gene3D" id="3.40.50.1100">
    <property type="match status" value="2"/>
</dbReference>
<keyword evidence="16" id="KW-1185">Reference proteome</keyword>
<comment type="cofactor">
    <cofactor evidence="1">
        <name>pyridoxal 5'-phosphate</name>
        <dbReference type="ChEBI" id="CHEBI:597326"/>
    </cofactor>
</comment>
<dbReference type="Pfam" id="PF00291">
    <property type="entry name" value="PALP"/>
    <property type="match status" value="1"/>
</dbReference>
<accession>A0A167KJY3</accession>
<keyword evidence="3" id="KW-0663">Pyridoxal phosphate</keyword>
<evidence type="ECO:0000256" key="12">
    <source>
        <dbReference type="ARBA" id="ARBA00081060"/>
    </source>
</evidence>
<evidence type="ECO:0000256" key="2">
    <source>
        <dbReference type="ARBA" id="ARBA00010869"/>
    </source>
</evidence>
<evidence type="ECO:0000256" key="13">
    <source>
        <dbReference type="ARBA" id="ARBA00081761"/>
    </source>
</evidence>
<dbReference type="GO" id="GO:0006563">
    <property type="term" value="P:L-serine metabolic process"/>
    <property type="evidence" value="ECO:0007669"/>
    <property type="project" value="UniProtKB-ARBA"/>
</dbReference>
<dbReference type="FunFam" id="3.40.50.1100:FF:000007">
    <property type="entry name" value="L-threonine dehydratase catabolic TdcB"/>
    <property type="match status" value="1"/>
</dbReference>
<evidence type="ECO:0000256" key="5">
    <source>
        <dbReference type="ARBA" id="ARBA00031418"/>
    </source>
</evidence>
<feature type="domain" description="Tryptophan synthase beta chain-like PALP" evidence="14">
    <location>
        <begin position="28"/>
        <end position="325"/>
    </location>
</feature>
<dbReference type="GO" id="GO:0005524">
    <property type="term" value="F:ATP binding"/>
    <property type="evidence" value="ECO:0007669"/>
    <property type="project" value="TreeGrafter"/>
</dbReference>
<dbReference type="InterPro" id="IPR001926">
    <property type="entry name" value="TrpB-like_PALP"/>
</dbReference>
<organism evidence="15 16">
    <name type="scientific">Calocera viscosa (strain TUFC12733)</name>
    <dbReference type="NCBI Taxonomy" id="1330018"/>
    <lineage>
        <taxon>Eukaryota</taxon>
        <taxon>Fungi</taxon>
        <taxon>Dikarya</taxon>
        <taxon>Basidiomycota</taxon>
        <taxon>Agaricomycotina</taxon>
        <taxon>Dacrymycetes</taxon>
        <taxon>Dacrymycetales</taxon>
        <taxon>Dacrymycetaceae</taxon>
        <taxon>Calocera</taxon>
    </lineage>
</organism>
<dbReference type="OrthoDB" id="271064at2759"/>
<comment type="catalytic activity">
    <reaction evidence="6">
        <text>D-serine = pyruvate + NH4(+)</text>
        <dbReference type="Rhea" id="RHEA:13977"/>
        <dbReference type="ChEBI" id="CHEBI:15361"/>
        <dbReference type="ChEBI" id="CHEBI:28938"/>
        <dbReference type="ChEBI" id="CHEBI:35247"/>
        <dbReference type="EC" id="4.3.1.18"/>
    </reaction>
</comment>
<gene>
    <name evidence="15" type="ORF">CALVIDRAFT_550356</name>
</gene>
<dbReference type="PANTHER" id="PTHR43050">
    <property type="entry name" value="SERINE / THREONINE RACEMASE FAMILY MEMBER"/>
    <property type="match status" value="1"/>
</dbReference>
<dbReference type="GO" id="GO:0030170">
    <property type="term" value="F:pyridoxal phosphate binding"/>
    <property type="evidence" value="ECO:0007669"/>
    <property type="project" value="TreeGrafter"/>
</dbReference>
<dbReference type="CDD" id="cd01562">
    <property type="entry name" value="Thr-dehyd"/>
    <property type="match status" value="1"/>
</dbReference>
<evidence type="ECO:0000259" key="14">
    <source>
        <dbReference type="Pfam" id="PF00291"/>
    </source>
</evidence>
<evidence type="ECO:0000256" key="1">
    <source>
        <dbReference type="ARBA" id="ARBA00001933"/>
    </source>
</evidence>
<evidence type="ECO:0000256" key="6">
    <source>
        <dbReference type="ARBA" id="ARBA00050422"/>
    </source>
</evidence>
<dbReference type="FunFam" id="3.40.50.1100:FF:000041">
    <property type="entry name" value="Threonine ammonia-lyase, variant"/>
    <property type="match status" value="1"/>
</dbReference>
<dbReference type="PANTHER" id="PTHR43050:SF1">
    <property type="entry name" value="SERINE RACEMASE"/>
    <property type="match status" value="1"/>
</dbReference>
<dbReference type="GO" id="GO:0000287">
    <property type="term" value="F:magnesium ion binding"/>
    <property type="evidence" value="ECO:0007669"/>
    <property type="project" value="TreeGrafter"/>
</dbReference>
<evidence type="ECO:0000313" key="16">
    <source>
        <dbReference type="Proteomes" id="UP000076738"/>
    </source>
</evidence>
<evidence type="ECO:0000313" key="15">
    <source>
        <dbReference type="EMBL" id="KZO94719.1"/>
    </source>
</evidence>
<reference evidence="15 16" key="1">
    <citation type="journal article" date="2016" name="Mol. Biol. Evol.">
        <title>Comparative Genomics of Early-Diverging Mushroom-Forming Fungi Provides Insights into the Origins of Lignocellulose Decay Capabilities.</title>
        <authorList>
            <person name="Nagy L.G."/>
            <person name="Riley R."/>
            <person name="Tritt A."/>
            <person name="Adam C."/>
            <person name="Daum C."/>
            <person name="Floudas D."/>
            <person name="Sun H."/>
            <person name="Yadav J.S."/>
            <person name="Pangilinan J."/>
            <person name="Larsson K.H."/>
            <person name="Matsuura K."/>
            <person name="Barry K."/>
            <person name="Labutti K."/>
            <person name="Kuo R."/>
            <person name="Ohm R.A."/>
            <person name="Bhattacharya S.S."/>
            <person name="Shirouzu T."/>
            <person name="Yoshinaga Y."/>
            <person name="Martin F.M."/>
            <person name="Grigoriev I.V."/>
            <person name="Hibbett D.S."/>
        </authorList>
    </citation>
    <scope>NUCLEOTIDE SEQUENCE [LARGE SCALE GENOMIC DNA]</scope>
    <source>
        <strain evidence="15 16">TUFC12733</strain>
    </source>
</reference>
<protein>
    <recommendedName>
        <fullName evidence="10">Serine racemase</fullName>
        <ecNumber evidence="9">5.1.1.18</ecNumber>
    </recommendedName>
    <alternativeName>
        <fullName evidence="11">D-serine ammonia-lyase</fullName>
    </alternativeName>
    <alternativeName>
        <fullName evidence="13">D-serine dehydratase</fullName>
    </alternativeName>
    <alternativeName>
        <fullName evidence="12">L-serine ammonia-lyase</fullName>
    </alternativeName>
    <alternativeName>
        <fullName evidence="5">L-serine dehydratase</fullName>
    </alternativeName>
</protein>
<dbReference type="EC" id="5.1.1.18" evidence="9"/>
<keyword evidence="4" id="KW-0456">Lyase</keyword>
<dbReference type="GO" id="GO:0018114">
    <property type="term" value="F:threonine racemase activity"/>
    <property type="evidence" value="ECO:0007669"/>
    <property type="project" value="TreeGrafter"/>
</dbReference>
<dbReference type="EMBL" id="KV417293">
    <property type="protein sequence ID" value="KZO94719.1"/>
    <property type="molecule type" value="Genomic_DNA"/>
</dbReference>
<comment type="catalytic activity">
    <reaction evidence="7">
        <text>L-serine = D-serine</text>
        <dbReference type="Rhea" id="RHEA:10980"/>
        <dbReference type="ChEBI" id="CHEBI:33384"/>
        <dbReference type="ChEBI" id="CHEBI:35247"/>
        <dbReference type="EC" id="5.1.1.18"/>
    </reaction>
</comment>
<sequence>MSGTSGQSDVKYAISLADVQAAAKRIKGFVHRTPIMTCQTLDALAGRHLVFKPENLQKIGAFKARGAFNAVLAIKETSPQTLTKGVITHSSGNHAQALALAARDSGCPAHIIMPSNAPDVKKAAVRGYGATIHECEPTLEAREATADKVEKETGGIFIHPYNNPFIMAGQGTVALELLEQAEDAGTPLDAVLIPVGGGGLLSGCTTVVKALQPGVKVFAAEPRGADDTYRSLKGGHWVPSIKPDTVADGLLTSTGDLTFPIIKDKIDDIFVVEEEEIIRATKLVWERMKLVIEPSAAVTLAVALFNADFKQAAEGYKTIGIVFSGGNVDFERAVALFKTLEASR</sequence>
<proteinExistence type="inferred from homology"/>
<dbReference type="GO" id="GO:0030378">
    <property type="term" value="F:serine racemase activity"/>
    <property type="evidence" value="ECO:0007669"/>
    <property type="project" value="UniProtKB-EC"/>
</dbReference>
<evidence type="ECO:0000256" key="8">
    <source>
        <dbReference type="ARBA" id="ARBA00056426"/>
    </source>
</evidence>
<dbReference type="InterPro" id="IPR036052">
    <property type="entry name" value="TrpB-like_PALP_sf"/>
</dbReference>
<dbReference type="SUPFAM" id="SSF53686">
    <property type="entry name" value="Tryptophan synthase beta subunit-like PLP-dependent enzymes"/>
    <property type="match status" value="1"/>
</dbReference>
<name>A0A167KJY3_CALVF</name>
<dbReference type="GO" id="GO:0008721">
    <property type="term" value="F:D-serine ammonia-lyase activity"/>
    <property type="evidence" value="ECO:0007669"/>
    <property type="project" value="UniProtKB-EC"/>
</dbReference>